<dbReference type="Gene3D" id="3.40.50.2000">
    <property type="entry name" value="Glycogen Phosphorylase B"/>
    <property type="match status" value="2"/>
</dbReference>
<evidence type="ECO:0000313" key="4">
    <source>
        <dbReference type="Proteomes" id="UP000295447"/>
    </source>
</evidence>
<evidence type="ECO:0000313" key="3">
    <source>
        <dbReference type="EMBL" id="TDW22355.1"/>
    </source>
</evidence>
<dbReference type="GO" id="GO:0017000">
    <property type="term" value="P:antibiotic biosynthetic process"/>
    <property type="evidence" value="ECO:0007669"/>
    <property type="project" value="UniProtKB-ARBA"/>
</dbReference>
<evidence type="ECO:0000256" key="2">
    <source>
        <dbReference type="ARBA" id="ARBA00022679"/>
    </source>
</evidence>
<organism evidence="3 4">
    <name type="scientific">Kribbella kalugense</name>
    <dbReference type="NCBI Taxonomy" id="2512221"/>
    <lineage>
        <taxon>Bacteria</taxon>
        <taxon>Bacillati</taxon>
        <taxon>Actinomycetota</taxon>
        <taxon>Actinomycetes</taxon>
        <taxon>Propionibacteriales</taxon>
        <taxon>Kribbellaceae</taxon>
        <taxon>Kribbella</taxon>
    </lineage>
</organism>
<dbReference type="GO" id="GO:0008194">
    <property type="term" value="F:UDP-glycosyltransferase activity"/>
    <property type="evidence" value="ECO:0007669"/>
    <property type="project" value="InterPro"/>
</dbReference>
<dbReference type="OrthoDB" id="6620093at2"/>
<name>A0A4R7ZX56_9ACTN</name>
<gene>
    <name evidence="3" type="ORF">EV650_1192</name>
</gene>
<reference evidence="3 4" key="1">
    <citation type="submission" date="2019-03" db="EMBL/GenBank/DDBJ databases">
        <title>Genomic Encyclopedia of Type Strains, Phase III (KMG-III): the genomes of soil and plant-associated and newly described type strains.</title>
        <authorList>
            <person name="Whitman W."/>
        </authorList>
    </citation>
    <scope>NUCLEOTIDE SEQUENCE [LARGE SCALE GENOMIC DNA]</scope>
    <source>
        <strain evidence="3 4">VKM Ac-2570</strain>
    </source>
</reference>
<dbReference type="EMBL" id="SODF01000001">
    <property type="protein sequence ID" value="TDW22355.1"/>
    <property type="molecule type" value="Genomic_DNA"/>
</dbReference>
<dbReference type="InterPro" id="IPR002213">
    <property type="entry name" value="UDP_glucos_trans"/>
</dbReference>
<protein>
    <submittedName>
        <fullName evidence="3">MGT family glycosyltransferase</fullName>
    </submittedName>
</protein>
<dbReference type="NCBIfam" id="TIGR01426">
    <property type="entry name" value="MGT"/>
    <property type="match status" value="1"/>
</dbReference>
<comment type="caution">
    <text evidence="3">The sequence shown here is derived from an EMBL/GenBank/DDBJ whole genome shotgun (WGS) entry which is preliminary data.</text>
</comment>
<dbReference type="InterPro" id="IPR006326">
    <property type="entry name" value="UDPGT_MGT-like"/>
</dbReference>
<dbReference type="InterPro" id="IPR050426">
    <property type="entry name" value="Glycosyltransferase_28"/>
</dbReference>
<dbReference type="Proteomes" id="UP000295447">
    <property type="component" value="Unassembled WGS sequence"/>
</dbReference>
<dbReference type="FunFam" id="3.40.50.2000:FF:000072">
    <property type="entry name" value="Glycosyl transferase"/>
    <property type="match status" value="1"/>
</dbReference>
<keyword evidence="2 3" id="KW-0808">Transferase</keyword>
<dbReference type="Pfam" id="PF00201">
    <property type="entry name" value="UDPGT"/>
    <property type="match status" value="1"/>
</dbReference>
<dbReference type="SUPFAM" id="SSF53756">
    <property type="entry name" value="UDP-Glycosyltransferase/glycogen phosphorylase"/>
    <property type="match status" value="1"/>
</dbReference>
<dbReference type="AlphaFoldDB" id="A0A4R7ZX56"/>
<accession>A0A4R7ZX56</accession>
<dbReference type="PANTHER" id="PTHR48050:SF13">
    <property type="entry name" value="STEROL 3-BETA-GLUCOSYLTRANSFERASE UGT80A2"/>
    <property type="match status" value="1"/>
</dbReference>
<dbReference type="CDD" id="cd03784">
    <property type="entry name" value="GT1_Gtf-like"/>
    <property type="match status" value="1"/>
</dbReference>
<comment type="similarity">
    <text evidence="1">Belongs to the UDP-glycosyltransferase family.</text>
</comment>
<dbReference type="PANTHER" id="PTHR48050">
    <property type="entry name" value="STEROL 3-BETA-GLUCOSYLTRANSFERASE"/>
    <property type="match status" value="1"/>
</dbReference>
<dbReference type="GO" id="GO:0016758">
    <property type="term" value="F:hexosyltransferase activity"/>
    <property type="evidence" value="ECO:0007669"/>
    <property type="project" value="InterPro"/>
</dbReference>
<proteinExistence type="inferred from homology"/>
<dbReference type="RefSeq" id="WP_134116119.1">
    <property type="nucleotide sequence ID" value="NZ_SODF01000001.1"/>
</dbReference>
<keyword evidence="4" id="KW-1185">Reference proteome</keyword>
<evidence type="ECO:0000256" key="1">
    <source>
        <dbReference type="ARBA" id="ARBA00009995"/>
    </source>
</evidence>
<sequence length="405" mass="43143">MGAHIAFLTIPAAGHLNPTLPLVAELVRRGHRVSYATGAAFRSAVLATGAEFVELDWAPQAVKVSPAGQTTAELGEMLTGFVRIARRVIPAIEQWLETDRPDLFCYDMMTFIGPMVAAKLGLLEATTVANLATNEHFDFRREMAPADFDPRHPKFQQFMTERAAFAADFGVPVEKVVATGAVAGLNLVFVPREFQVAGETFDERFRFVGPAVGARVETADWEPPADGRPLLFVSLGTVVNDRPDFFTACAKAFGGTNWHVAMAIGDQVDPAVLGAAPANFDVRRSFPQPAVLAHAAAFLTHAGMNSVMEALLYQVPMATFPQTPEQHANARRVAELGLGRSLPDLDPESLREVVDGVAADPSIVEQLEVMAGHLHRAGGPVAAADAVEAYLATPGAGRGGGTRGG</sequence>